<dbReference type="InterPro" id="IPR032623">
    <property type="entry name" value="FecR_N"/>
</dbReference>
<dbReference type="PANTHER" id="PTHR30273:SF2">
    <property type="entry name" value="PROTEIN FECR"/>
    <property type="match status" value="1"/>
</dbReference>
<dbReference type="Pfam" id="PF04773">
    <property type="entry name" value="FecR"/>
    <property type="match status" value="1"/>
</dbReference>
<dbReference type="PIRSF" id="PIRSF018266">
    <property type="entry name" value="FecR"/>
    <property type="match status" value="1"/>
</dbReference>
<keyword evidence="1" id="KW-0812">Transmembrane</keyword>
<dbReference type="InterPro" id="IPR012373">
    <property type="entry name" value="Ferrdict_sens_TM"/>
</dbReference>
<feature type="domain" description="FecR protein" evidence="2">
    <location>
        <begin position="119"/>
        <end position="210"/>
    </location>
</feature>
<accession>A0A1J5TD83</accession>
<protein>
    <submittedName>
        <fullName evidence="4">Fec operon regulator FecR</fullName>
    </submittedName>
</protein>
<feature type="domain" description="FecR N-terminal" evidence="3">
    <location>
        <begin position="14"/>
        <end position="48"/>
    </location>
</feature>
<dbReference type="InterPro" id="IPR006860">
    <property type="entry name" value="FecR"/>
</dbReference>
<reference evidence="4" key="1">
    <citation type="submission" date="2016-10" db="EMBL/GenBank/DDBJ databases">
        <title>Sequence of Gallionella enrichment culture.</title>
        <authorList>
            <person name="Poehlein A."/>
            <person name="Muehling M."/>
            <person name="Daniel R."/>
        </authorList>
    </citation>
    <scope>NUCLEOTIDE SEQUENCE</scope>
</reference>
<evidence type="ECO:0000259" key="2">
    <source>
        <dbReference type="Pfam" id="PF04773"/>
    </source>
</evidence>
<evidence type="ECO:0000259" key="3">
    <source>
        <dbReference type="Pfam" id="PF16220"/>
    </source>
</evidence>
<dbReference type="Pfam" id="PF16220">
    <property type="entry name" value="DUF4880"/>
    <property type="match status" value="1"/>
</dbReference>
<dbReference type="PANTHER" id="PTHR30273">
    <property type="entry name" value="PERIPLASMIC SIGNAL SENSOR AND SIGMA FACTOR ACTIVATOR FECR-RELATED"/>
    <property type="match status" value="1"/>
</dbReference>
<keyword evidence="1" id="KW-1133">Transmembrane helix</keyword>
<dbReference type="AlphaFoldDB" id="A0A1J5TD83"/>
<evidence type="ECO:0000313" key="4">
    <source>
        <dbReference type="EMBL" id="OIR18890.1"/>
    </source>
</evidence>
<name>A0A1J5TD83_9ZZZZ</name>
<dbReference type="Gene3D" id="2.60.120.1440">
    <property type="match status" value="1"/>
</dbReference>
<feature type="transmembrane region" description="Helical" evidence="1">
    <location>
        <begin position="89"/>
        <end position="110"/>
    </location>
</feature>
<keyword evidence="1" id="KW-0472">Membrane</keyword>
<dbReference type="GO" id="GO:0016989">
    <property type="term" value="F:sigma factor antagonist activity"/>
    <property type="evidence" value="ECO:0007669"/>
    <property type="project" value="TreeGrafter"/>
</dbReference>
<sequence length="335" mass="36347">MSSSPNLRKSDADEQAALWAARLDGASLKDGDYAELRVWLDQDPSHRTLLSDYCQFSADLERRLPDLVEAGLVELPATRNPVPRRRMRAWIFALAGTCAAAAAVAFLWFARPQTQYEAYATSMGQRKSITLYDGTHIELNADTSLLVETDKRRRHVRLASGEAFFHVAKDPSRPFTVSTPSGSVRVTGTVFDVSTDAKSEIDVTVVEGHVLVHPSQTGTTSHPEVVALSAGDSLAADAKGVTVRHLSDASVQGALAWRTGQVVFDGTPLREALARFARYHGRGITASEAAGKLRLGGRYSLDDLDGFLSNLEEALPVKVTQESSGTIRVSLRSEP</sequence>
<gene>
    <name evidence="4" type="ORF">GALL_12330</name>
</gene>
<dbReference type="EMBL" id="MLJW01000002">
    <property type="protein sequence ID" value="OIR18890.1"/>
    <property type="molecule type" value="Genomic_DNA"/>
</dbReference>
<dbReference type="Gene3D" id="3.55.50.30">
    <property type="match status" value="1"/>
</dbReference>
<organism evidence="4">
    <name type="scientific">mine drainage metagenome</name>
    <dbReference type="NCBI Taxonomy" id="410659"/>
    <lineage>
        <taxon>unclassified sequences</taxon>
        <taxon>metagenomes</taxon>
        <taxon>ecological metagenomes</taxon>
    </lineage>
</organism>
<proteinExistence type="predicted"/>
<comment type="caution">
    <text evidence="4">The sequence shown here is derived from an EMBL/GenBank/DDBJ whole genome shotgun (WGS) entry which is preliminary data.</text>
</comment>
<evidence type="ECO:0000256" key="1">
    <source>
        <dbReference type="SAM" id="Phobius"/>
    </source>
</evidence>